<name>A0AB34GS35_ESCRO</name>
<keyword evidence="4" id="KW-1185">Reference proteome</keyword>
<feature type="region of interest" description="Disordered" evidence="1">
    <location>
        <begin position="22"/>
        <end position="53"/>
    </location>
</feature>
<gene>
    <name evidence="3" type="ORF">J1605_001964</name>
    <name evidence="2" type="ORF">J1605_010428</name>
</gene>
<proteinExistence type="predicted"/>
<feature type="compositionally biased region" description="Low complexity" evidence="1">
    <location>
        <begin position="36"/>
        <end position="46"/>
    </location>
</feature>
<evidence type="ECO:0000313" key="4">
    <source>
        <dbReference type="Proteomes" id="UP001159641"/>
    </source>
</evidence>
<evidence type="ECO:0000256" key="1">
    <source>
        <dbReference type="SAM" id="MobiDB-lite"/>
    </source>
</evidence>
<sequence length="70" mass="7401">MAPPQGRERQPPEDQLEGLVKAMTVPGSRGLDSGRSHASSGRAGSAPQGAAEARRRVCFYPLRGPDCLRG</sequence>
<organism evidence="2 4">
    <name type="scientific">Eschrichtius robustus</name>
    <name type="common">California gray whale</name>
    <name type="synonym">Eschrichtius gibbosus</name>
    <dbReference type="NCBI Taxonomy" id="9764"/>
    <lineage>
        <taxon>Eukaryota</taxon>
        <taxon>Metazoa</taxon>
        <taxon>Chordata</taxon>
        <taxon>Craniata</taxon>
        <taxon>Vertebrata</taxon>
        <taxon>Euteleostomi</taxon>
        <taxon>Mammalia</taxon>
        <taxon>Eutheria</taxon>
        <taxon>Laurasiatheria</taxon>
        <taxon>Artiodactyla</taxon>
        <taxon>Whippomorpha</taxon>
        <taxon>Cetacea</taxon>
        <taxon>Mysticeti</taxon>
        <taxon>Eschrichtiidae</taxon>
        <taxon>Eschrichtius</taxon>
    </lineage>
</organism>
<dbReference type="AlphaFoldDB" id="A0AB34GS35"/>
<dbReference type="Proteomes" id="UP001159641">
    <property type="component" value="Unassembled WGS sequence"/>
</dbReference>
<protein>
    <submittedName>
        <fullName evidence="2">Uncharacterized protein</fullName>
    </submittedName>
</protein>
<comment type="caution">
    <text evidence="2">The sequence shown here is derived from an EMBL/GenBank/DDBJ whole genome shotgun (WGS) entry which is preliminary data.</text>
</comment>
<dbReference type="EMBL" id="JAIQCJ010002130">
    <property type="protein sequence ID" value="KAJ8782098.1"/>
    <property type="molecule type" value="Genomic_DNA"/>
</dbReference>
<dbReference type="EMBL" id="JAIQCJ010000291">
    <property type="protein sequence ID" value="KAJ8796893.1"/>
    <property type="molecule type" value="Genomic_DNA"/>
</dbReference>
<reference evidence="2 4" key="1">
    <citation type="submission" date="2022-11" db="EMBL/GenBank/DDBJ databases">
        <title>Whole genome sequence of Eschrichtius robustus ER-17-0199.</title>
        <authorList>
            <person name="Bruniche-Olsen A."/>
            <person name="Black A.N."/>
            <person name="Fields C.J."/>
            <person name="Walden K."/>
            <person name="Dewoody J.A."/>
        </authorList>
    </citation>
    <scope>NUCLEOTIDE SEQUENCE [LARGE SCALE GENOMIC DNA]</scope>
    <source>
        <strain evidence="2">ER-17-0199</strain>
        <tissue evidence="2">Blubber</tissue>
    </source>
</reference>
<accession>A0AB34GS35</accession>
<evidence type="ECO:0000313" key="3">
    <source>
        <dbReference type="EMBL" id="KAJ8796893.1"/>
    </source>
</evidence>
<evidence type="ECO:0000313" key="2">
    <source>
        <dbReference type="EMBL" id="KAJ8782098.1"/>
    </source>
</evidence>